<feature type="domain" description="TonB-dependent receptor plug" evidence="14">
    <location>
        <begin position="152"/>
        <end position="261"/>
    </location>
</feature>
<organism evidence="15 16">
    <name type="scientific">Dyella solisilvae</name>
    <dbReference type="NCBI Taxonomy" id="1920168"/>
    <lineage>
        <taxon>Bacteria</taxon>
        <taxon>Pseudomonadati</taxon>
        <taxon>Pseudomonadota</taxon>
        <taxon>Gammaproteobacteria</taxon>
        <taxon>Lysobacterales</taxon>
        <taxon>Rhodanobacteraceae</taxon>
        <taxon>Dyella</taxon>
    </lineage>
</organism>
<dbReference type="Gene3D" id="2.40.170.20">
    <property type="entry name" value="TonB-dependent receptor, beta-barrel domain"/>
    <property type="match status" value="1"/>
</dbReference>
<dbReference type="GO" id="GO:0015344">
    <property type="term" value="F:siderophore uptake transmembrane transporter activity"/>
    <property type="evidence" value="ECO:0007669"/>
    <property type="project" value="TreeGrafter"/>
</dbReference>
<dbReference type="InterPro" id="IPR012910">
    <property type="entry name" value="Plug_dom"/>
</dbReference>
<dbReference type="PROSITE" id="PS52016">
    <property type="entry name" value="TONB_DEPENDENT_REC_3"/>
    <property type="match status" value="1"/>
</dbReference>
<dbReference type="GO" id="GO:0044718">
    <property type="term" value="P:siderophore transmembrane transport"/>
    <property type="evidence" value="ECO:0007669"/>
    <property type="project" value="TreeGrafter"/>
</dbReference>
<keyword evidence="10 11" id="KW-0998">Cell outer membrane</keyword>
<dbReference type="Gene3D" id="2.170.130.10">
    <property type="entry name" value="TonB-dependent receptor, plug domain"/>
    <property type="match status" value="1"/>
</dbReference>
<evidence type="ECO:0000256" key="6">
    <source>
        <dbReference type="ARBA" id="ARBA00022729"/>
    </source>
</evidence>
<evidence type="ECO:0000256" key="4">
    <source>
        <dbReference type="ARBA" id="ARBA00022452"/>
    </source>
</evidence>
<evidence type="ECO:0000256" key="1">
    <source>
        <dbReference type="ARBA" id="ARBA00004571"/>
    </source>
</evidence>
<dbReference type="InterPro" id="IPR036942">
    <property type="entry name" value="Beta-barrel_TonB_sf"/>
</dbReference>
<dbReference type="InterPro" id="IPR039426">
    <property type="entry name" value="TonB-dep_rcpt-like"/>
</dbReference>
<keyword evidence="5 11" id="KW-0812">Transmembrane</keyword>
<evidence type="ECO:0000256" key="10">
    <source>
        <dbReference type="ARBA" id="ARBA00023237"/>
    </source>
</evidence>
<keyword evidence="4 11" id="KW-1134">Transmembrane beta strand</keyword>
<evidence type="ECO:0000256" key="9">
    <source>
        <dbReference type="ARBA" id="ARBA00023170"/>
    </source>
</evidence>
<proteinExistence type="inferred from homology"/>
<keyword evidence="6" id="KW-0732">Signal</keyword>
<sequence>MPGDKSYERLSSNQANHDNQTRVINFDKEVDYLIIHLLRNCHAALLALQAFTPYQQSQGLHMTPHSRALRLRSRTTLALCLASALAAPVWAADVATTDVATGTALTQGTEGSGPSDKSGAASNVTDLGSVNVQATTRKDTAAAVAPTQASLTITQPQSVISRDFIENSKSPVADFSSIAAIAPSVTGGISSNGPGLGETKNSIRGFQDGQFNITWDGIPFGDTNGPTHHSTAYFPASVIGAVVVERGPGTASDIGQATFGGSINLLSRELLNEQNFEAYTAYGTWNTQLYGFHADTGAISAFGDTKIGVNLQHQSTDGARTDNSVSSNNGSLKMETPLGDKTLLTVNLNYNRESMNALDKDNGLTMAQVAQWGKDYSLSGNSFLANCTCYNPIQKTTTMDYVRLQSDLGNGWGIDNQTYYYDYTNNTISSNTGNVPGSGLGSVTNSAGKKIANQMPGYVKLNAYDVWGNVFRGTKQFDAGLARAGIWLEYSDTHRAQSDYNLLDMTPNYDQKAIPGVINGINNIKFDQKSNWFITQPFAEFEWSVTKDLTVTPGVKYNSTKLDVDAPVNQTARIPMNFSKTFDATLPFLTANYKLNANSAIYAQYAQGMLVPDVSLFQSTNATETNIKPQRSTNYQFGYVRQTDQWVFDTDVYLIDFSNKFAVVPGTTSQPVYYNQGGVRYKGIEGQITYMIGYGFSAYANGSINRATSNSTGQTIANAPDSTAAAGILYNQGNWNSSLIWKRTGTYYALDNNAYKMNAVSQADFNIGYTFLHPGLGAKSLKVQLGIFNIFDKQDPIAVNPVNATAGTATYGQANAGDTFLFQAARSFMLQLKADL</sequence>
<keyword evidence="16" id="KW-1185">Reference proteome</keyword>
<dbReference type="AlphaFoldDB" id="A0A370K813"/>
<comment type="similarity">
    <text evidence="2">Belongs to the TonB-dependent receptor family. Hemoglobin/haptoglobin binding protein subfamily.</text>
</comment>
<keyword evidence="9 15" id="KW-0675">Receptor</keyword>
<dbReference type="PANTHER" id="PTHR30069">
    <property type="entry name" value="TONB-DEPENDENT OUTER MEMBRANE RECEPTOR"/>
    <property type="match status" value="1"/>
</dbReference>
<keyword evidence="8 11" id="KW-0472">Membrane</keyword>
<evidence type="ECO:0000256" key="5">
    <source>
        <dbReference type="ARBA" id="ARBA00022692"/>
    </source>
</evidence>
<evidence type="ECO:0000313" key="16">
    <source>
        <dbReference type="Proteomes" id="UP000254711"/>
    </source>
</evidence>
<evidence type="ECO:0000256" key="11">
    <source>
        <dbReference type="PROSITE-ProRule" id="PRU01360"/>
    </source>
</evidence>
<name>A0A370K813_9GAMM</name>
<dbReference type="PANTHER" id="PTHR30069:SF29">
    <property type="entry name" value="HEMOGLOBIN AND HEMOGLOBIN-HAPTOGLOBIN-BINDING PROTEIN 1-RELATED"/>
    <property type="match status" value="1"/>
</dbReference>
<dbReference type="EMBL" id="QQSY01000002">
    <property type="protein sequence ID" value="RDI98792.1"/>
    <property type="molecule type" value="Genomic_DNA"/>
</dbReference>
<dbReference type="InterPro" id="IPR037066">
    <property type="entry name" value="Plug_dom_sf"/>
</dbReference>
<reference evidence="15 16" key="1">
    <citation type="submission" date="2018-07" db="EMBL/GenBank/DDBJ databases">
        <title>Dyella solisilvae sp. nov., isolated from the pine and broad-leaved mixed forest soil.</title>
        <authorList>
            <person name="Gao Z."/>
            <person name="Qiu L."/>
        </authorList>
    </citation>
    <scope>NUCLEOTIDE SEQUENCE [LARGE SCALE GENOMIC DNA]</scope>
    <source>
        <strain evidence="15 16">DHG54</strain>
    </source>
</reference>
<dbReference type="GO" id="GO:0009279">
    <property type="term" value="C:cell outer membrane"/>
    <property type="evidence" value="ECO:0007669"/>
    <property type="project" value="UniProtKB-SubCell"/>
</dbReference>
<evidence type="ECO:0000259" key="14">
    <source>
        <dbReference type="Pfam" id="PF07715"/>
    </source>
</evidence>
<dbReference type="Pfam" id="PF00593">
    <property type="entry name" value="TonB_dep_Rec_b-barrel"/>
    <property type="match status" value="1"/>
</dbReference>
<evidence type="ECO:0000256" key="3">
    <source>
        <dbReference type="ARBA" id="ARBA00022448"/>
    </source>
</evidence>
<feature type="domain" description="TonB-dependent receptor-like beta-barrel" evidence="13">
    <location>
        <begin position="382"/>
        <end position="790"/>
    </location>
</feature>
<dbReference type="Proteomes" id="UP000254711">
    <property type="component" value="Unassembled WGS sequence"/>
</dbReference>
<gene>
    <name evidence="15" type="ORF">DVT68_09780</name>
</gene>
<evidence type="ECO:0000256" key="8">
    <source>
        <dbReference type="ARBA" id="ARBA00023136"/>
    </source>
</evidence>
<evidence type="ECO:0000256" key="7">
    <source>
        <dbReference type="ARBA" id="ARBA00023077"/>
    </source>
</evidence>
<keyword evidence="3 11" id="KW-0813">Transport</keyword>
<dbReference type="SUPFAM" id="SSF56935">
    <property type="entry name" value="Porins"/>
    <property type="match status" value="1"/>
</dbReference>
<evidence type="ECO:0000256" key="12">
    <source>
        <dbReference type="RuleBase" id="RU003357"/>
    </source>
</evidence>
<protein>
    <submittedName>
        <fullName evidence="15">TonB-dependent receptor</fullName>
    </submittedName>
</protein>
<dbReference type="InterPro" id="IPR000531">
    <property type="entry name" value="Beta-barrel_TonB"/>
</dbReference>
<evidence type="ECO:0000313" key="15">
    <source>
        <dbReference type="EMBL" id="RDI98792.1"/>
    </source>
</evidence>
<evidence type="ECO:0000259" key="13">
    <source>
        <dbReference type="Pfam" id="PF00593"/>
    </source>
</evidence>
<accession>A0A370K813</accession>
<comment type="caution">
    <text evidence="15">The sequence shown here is derived from an EMBL/GenBank/DDBJ whole genome shotgun (WGS) entry which is preliminary data.</text>
</comment>
<evidence type="ECO:0000256" key="2">
    <source>
        <dbReference type="ARBA" id="ARBA00008143"/>
    </source>
</evidence>
<keyword evidence="7 12" id="KW-0798">TonB box</keyword>
<comment type="subcellular location">
    <subcellularLocation>
        <location evidence="1 11">Cell outer membrane</location>
        <topology evidence="1 11">Multi-pass membrane protein</topology>
    </subcellularLocation>
</comment>
<dbReference type="Pfam" id="PF07715">
    <property type="entry name" value="Plug"/>
    <property type="match status" value="1"/>
</dbReference>